<dbReference type="Gene3D" id="1.10.150.130">
    <property type="match status" value="1"/>
</dbReference>
<dbReference type="STRING" id="579105.SAMN04488096_10227"/>
<dbReference type="PANTHER" id="PTHR30349:SF64">
    <property type="entry name" value="PROPHAGE INTEGRASE INTD-RELATED"/>
    <property type="match status" value="1"/>
</dbReference>
<proteinExistence type="inferred from homology"/>
<evidence type="ECO:0000313" key="6">
    <source>
        <dbReference type="Proteomes" id="UP000184225"/>
    </source>
</evidence>
<reference evidence="5 6" key="1">
    <citation type="submission" date="2016-11" db="EMBL/GenBank/DDBJ databases">
        <authorList>
            <person name="Jaros S."/>
            <person name="Januszkiewicz K."/>
            <person name="Wedrychowicz H."/>
        </authorList>
    </citation>
    <scope>NUCLEOTIDE SEQUENCE [LARGE SCALE GENOMIC DNA]</scope>
    <source>
        <strain evidence="5 6">DSM 21425</strain>
    </source>
</reference>
<gene>
    <name evidence="5" type="ORF">SAMN04488096_10227</name>
</gene>
<dbReference type="Pfam" id="PF17293">
    <property type="entry name" value="Arm-DNA-bind_5"/>
    <property type="match status" value="1"/>
</dbReference>
<dbReference type="PANTHER" id="PTHR30349">
    <property type="entry name" value="PHAGE INTEGRASE-RELATED"/>
    <property type="match status" value="1"/>
</dbReference>
<dbReference type="GO" id="GO:0003677">
    <property type="term" value="F:DNA binding"/>
    <property type="evidence" value="ECO:0007669"/>
    <property type="project" value="UniProtKB-KW"/>
</dbReference>
<evidence type="ECO:0000259" key="4">
    <source>
        <dbReference type="PROSITE" id="PS51898"/>
    </source>
</evidence>
<keyword evidence="2" id="KW-0238">DNA-binding</keyword>
<dbReference type="EMBL" id="FQYY01000002">
    <property type="protein sequence ID" value="SHI47676.1"/>
    <property type="molecule type" value="Genomic_DNA"/>
</dbReference>
<dbReference type="InterPro" id="IPR011010">
    <property type="entry name" value="DNA_brk_join_enz"/>
</dbReference>
<dbReference type="GO" id="GO:0006310">
    <property type="term" value="P:DNA recombination"/>
    <property type="evidence" value="ECO:0007669"/>
    <property type="project" value="UniProtKB-KW"/>
</dbReference>
<dbReference type="GO" id="GO:0015074">
    <property type="term" value="P:DNA integration"/>
    <property type="evidence" value="ECO:0007669"/>
    <property type="project" value="InterPro"/>
</dbReference>
<dbReference type="SUPFAM" id="SSF56349">
    <property type="entry name" value="DNA breaking-rejoining enzymes"/>
    <property type="match status" value="1"/>
</dbReference>
<organism evidence="5 6">
    <name type="scientific">Mesonia phycicola</name>
    <dbReference type="NCBI Taxonomy" id="579105"/>
    <lineage>
        <taxon>Bacteria</taxon>
        <taxon>Pseudomonadati</taxon>
        <taxon>Bacteroidota</taxon>
        <taxon>Flavobacteriia</taxon>
        <taxon>Flavobacteriales</taxon>
        <taxon>Flavobacteriaceae</taxon>
        <taxon>Mesonia</taxon>
    </lineage>
</organism>
<dbReference type="PROSITE" id="PS51898">
    <property type="entry name" value="TYR_RECOMBINASE"/>
    <property type="match status" value="1"/>
</dbReference>
<dbReference type="AlphaFoldDB" id="A0A1M6BG66"/>
<dbReference type="CDD" id="cd01185">
    <property type="entry name" value="INTN1_C_like"/>
    <property type="match status" value="1"/>
</dbReference>
<dbReference type="Gene3D" id="1.10.443.10">
    <property type="entry name" value="Intergrase catalytic core"/>
    <property type="match status" value="1"/>
</dbReference>
<dbReference type="InterPro" id="IPR002104">
    <property type="entry name" value="Integrase_catalytic"/>
</dbReference>
<keyword evidence="3" id="KW-0233">DNA recombination</keyword>
<dbReference type="InterPro" id="IPR010998">
    <property type="entry name" value="Integrase_recombinase_N"/>
</dbReference>
<dbReference type="Proteomes" id="UP000184225">
    <property type="component" value="Unassembled WGS sequence"/>
</dbReference>
<feature type="domain" description="Tyr recombinase" evidence="4">
    <location>
        <begin position="223"/>
        <end position="399"/>
    </location>
</feature>
<evidence type="ECO:0000256" key="2">
    <source>
        <dbReference type="ARBA" id="ARBA00023125"/>
    </source>
</evidence>
<dbReference type="InterPro" id="IPR013762">
    <property type="entry name" value="Integrase-like_cat_sf"/>
</dbReference>
<dbReference type="InterPro" id="IPR035386">
    <property type="entry name" value="Arm-DNA-bind_5"/>
</dbReference>
<dbReference type="RefSeq" id="WP_073148073.1">
    <property type="nucleotide sequence ID" value="NZ_FQYY01000002.1"/>
</dbReference>
<comment type="similarity">
    <text evidence="1">Belongs to the 'phage' integrase family.</text>
</comment>
<sequence>MSYQQTFNVRFWLKKNITRKDGTIPIYARISVNSIVSDLSTQLAVKKSHWCTKAARVKLKYKDASETNPILEKILAKLHEALDQLNQEGRPVTALSIKDRYLGIDKPVLSLLELIDYHKENEFQKLASGTIKNYAATETYLKRFLKEEYKTIDVPLLQIDYSFIIKFENFLIKCKPIKSSQPLSNNGRMKHLERFKKLTTLALKHNWIKLNPFALYKMSYDHYDCAYLQAAEIRKMKSILLDDQLSVTRDLFIFSCYTGLSYVEIKNLRLSHITEGIDGNLWIMLRRQKSKTAVKLPILPDAQEILDKYLSEYYGNDSTPIIPILSNQKTNHYLKLIAKKCDIQKNLTFHVARHTFATTITLLNEVPIETVSKMLGHTKLSTTQKYARVVEEKISLDMGKLSKRLGKNLSKRSRSKQPIQLKIVR</sequence>
<dbReference type="Pfam" id="PF13102">
    <property type="entry name" value="Phage_int_SAM_5"/>
    <property type="match status" value="1"/>
</dbReference>
<dbReference type="InterPro" id="IPR025269">
    <property type="entry name" value="SAM-like_dom"/>
</dbReference>
<evidence type="ECO:0000256" key="3">
    <source>
        <dbReference type="ARBA" id="ARBA00023172"/>
    </source>
</evidence>
<accession>A0A1M6BG66</accession>
<evidence type="ECO:0000256" key="1">
    <source>
        <dbReference type="ARBA" id="ARBA00008857"/>
    </source>
</evidence>
<name>A0A1M6BG66_9FLAO</name>
<evidence type="ECO:0000313" key="5">
    <source>
        <dbReference type="EMBL" id="SHI47676.1"/>
    </source>
</evidence>
<dbReference type="Pfam" id="PF00589">
    <property type="entry name" value="Phage_integrase"/>
    <property type="match status" value="1"/>
</dbReference>
<protein>
    <submittedName>
        <fullName evidence="5">Site-specific recombinase XerD</fullName>
    </submittedName>
</protein>
<keyword evidence="6" id="KW-1185">Reference proteome</keyword>
<dbReference type="InterPro" id="IPR050090">
    <property type="entry name" value="Tyrosine_recombinase_XerCD"/>
</dbReference>
<dbReference type="OrthoDB" id="892893at2"/>